<sequence length="198" mass="22458">VWTSPDVTAYMEVTAYFIDQQYPLKLVLIGLNEIQGDHTGTSLEKIFLDSLKRYTLEDRMVCIMTDNASVNHQMVHEISGQISTFSAKALGNSSPVESSTKNKPRGPIDLTSLIDSPEGLNFNYNSIISWVARLALYLHQSPQQCKRFITTVKLVYNDTTLLSHFSIHWNSTYDIIEKALPLKDAYNQNCTLENMQAY</sequence>
<keyword evidence="4" id="KW-0862">Zinc</keyword>
<accession>A0A9Q3Q021</accession>
<dbReference type="InterPro" id="IPR052035">
    <property type="entry name" value="ZnF_BED_domain_contain"/>
</dbReference>
<evidence type="ECO:0000313" key="7">
    <source>
        <dbReference type="Proteomes" id="UP000765509"/>
    </source>
</evidence>
<comment type="caution">
    <text evidence="6">The sequence shown here is derived from an EMBL/GenBank/DDBJ whole genome shotgun (WGS) entry which is preliminary data.</text>
</comment>
<dbReference type="PANTHER" id="PTHR46481">
    <property type="entry name" value="ZINC FINGER BED DOMAIN-CONTAINING PROTEIN 4"/>
    <property type="match status" value="1"/>
</dbReference>
<dbReference type="PANTHER" id="PTHR46481:SF10">
    <property type="entry name" value="ZINC FINGER BED DOMAIN-CONTAINING PROTEIN 39"/>
    <property type="match status" value="1"/>
</dbReference>
<feature type="non-terminal residue" evidence="6">
    <location>
        <position position="1"/>
    </location>
</feature>
<protein>
    <submittedName>
        <fullName evidence="6">Uncharacterized protein</fullName>
    </submittedName>
</protein>
<dbReference type="InterPro" id="IPR012337">
    <property type="entry name" value="RNaseH-like_sf"/>
</dbReference>
<evidence type="ECO:0000256" key="2">
    <source>
        <dbReference type="ARBA" id="ARBA00022723"/>
    </source>
</evidence>
<evidence type="ECO:0000256" key="3">
    <source>
        <dbReference type="ARBA" id="ARBA00022771"/>
    </source>
</evidence>
<reference evidence="6" key="1">
    <citation type="submission" date="2021-03" db="EMBL/GenBank/DDBJ databases">
        <title>Draft genome sequence of rust myrtle Austropuccinia psidii MF-1, a brazilian biotype.</title>
        <authorList>
            <person name="Quecine M.C."/>
            <person name="Pachon D.M.R."/>
            <person name="Bonatelli M.L."/>
            <person name="Correr F.H."/>
            <person name="Franceschini L.M."/>
            <person name="Leite T.F."/>
            <person name="Margarido G.R.A."/>
            <person name="Almeida C.A."/>
            <person name="Ferrarezi J.A."/>
            <person name="Labate C.A."/>
        </authorList>
    </citation>
    <scope>NUCLEOTIDE SEQUENCE</scope>
    <source>
        <strain evidence="6">MF-1</strain>
    </source>
</reference>
<keyword evidence="7" id="KW-1185">Reference proteome</keyword>
<dbReference type="AlphaFoldDB" id="A0A9Q3Q021"/>
<keyword evidence="3" id="KW-0863">Zinc-finger</keyword>
<name>A0A9Q3Q021_9BASI</name>
<evidence type="ECO:0000313" key="6">
    <source>
        <dbReference type="EMBL" id="MBW0580369.1"/>
    </source>
</evidence>
<dbReference type="OrthoDB" id="3259198at2759"/>
<keyword evidence="5" id="KW-0539">Nucleus</keyword>
<dbReference type="GO" id="GO:0005634">
    <property type="term" value="C:nucleus"/>
    <property type="evidence" value="ECO:0007669"/>
    <property type="project" value="UniProtKB-SubCell"/>
</dbReference>
<proteinExistence type="predicted"/>
<gene>
    <name evidence="6" type="ORF">O181_120084</name>
</gene>
<keyword evidence="2" id="KW-0479">Metal-binding</keyword>
<evidence type="ECO:0000256" key="5">
    <source>
        <dbReference type="ARBA" id="ARBA00023242"/>
    </source>
</evidence>
<dbReference type="Proteomes" id="UP000765509">
    <property type="component" value="Unassembled WGS sequence"/>
</dbReference>
<dbReference type="GO" id="GO:0008270">
    <property type="term" value="F:zinc ion binding"/>
    <property type="evidence" value="ECO:0007669"/>
    <property type="project" value="UniProtKB-KW"/>
</dbReference>
<evidence type="ECO:0000256" key="4">
    <source>
        <dbReference type="ARBA" id="ARBA00022833"/>
    </source>
</evidence>
<comment type="subcellular location">
    <subcellularLocation>
        <location evidence="1">Nucleus</location>
    </subcellularLocation>
</comment>
<dbReference type="SUPFAM" id="SSF53098">
    <property type="entry name" value="Ribonuclease H-like"/>
    <property type="match status" value="1"/>
</dbReference>
<organism evidence="6 7">
    <name type="scientific">Austropuccinia psidii MF-1</name>
    <dbReference type="NCBI Taxonomy" id="1389203"/>
    <lineage>
        <taxon>Eukaryota</taxon>
        <taxon>Fungi</taxon>
        <taxon>Dikarya</taxon>
        <taxon>Basidiomycota</taxon>
        <taxon>Pucciniomycotina</taxon>
        <taxon>Pucciniomycetes</taxon>
        <taxon>Pucciniales</taxon>
        <taxon>Sphaerophragmiaceae</taxon>
        <taxon>Austropuccinia</taxon>
    </lineage>
</organism>
<dbReference type="EMBL" id="AVOT02107362">
    <property type="protein sequence ID" value="MBW0580369.1"/>
    <property type="molecule type" value="Genomic_DNA"/>
</dbReference>
<evidence type="ECO:0000256" key="1">
    <source>
        <dbReference type="ARBA" id="ARBA00004123"/>
    </source>
</evidence>